<evidence type="ECO:0000313" key="1">
    <source>
        <dbReference type="EMBL" id="AAL01820.1"/>
    </source>
</evidence>
<organism evidence="1 3">
    <name type="scientific">Spodoptera litura multicapsid nucleopolyhedrovirus</name>
    <name type="common">SpltMNPV</name>
    <dbReference type="NCBI Taxonomy" id="46242"/>
    <lineage>
        <taxon>Viruses</taxon>
        <taxon>Viruses incertae sedis</taxon>
        <taxon>Naldaviricetes</taxon>
        <taxon>Lefavirales</taxon>
        <taxon>Baculoviridae</taxon>
        <taxon>Alphabaculovirus</taxon>
        <taxon>Alphabaculovirus spliturae</taxon>
    </lineage>
</organism>
<evidence type="ECO:0000313" key="2">
    <source>
        <dbReference type="EMBL" id="QHN73985.1"/>
    </source>
</evidence>
<keyword evidence="3" id="KW-1185">Reference proteome</keyword>
<sequence length="259" mass="31188">MFFDSNHLYICKNKTMVEHVWPVYDLRQSHLPSFEPYGKMIDRAIRSTIERSKKARLLAYKSCMSVKSDLKKSLRRLNFAIVRQKIGAIERILNTEILNPNLFRVENVRIVNGHQLHATIEFANYDYDTRRPCFVYFSIEERALRMIFKPIIVYDQEFWHRYIDLYGMIRDKNFYNPQVDRFVYDFNSSVFASWPPICRYETGSIEDRSFESIMFSAHQRRPNDRMPACRSIVKKFKVFNANQCKNFSYKYQRNFVIKL</sequence>
<organismHost>
    <name type="scientific">Lepidoptera</name>
    <name type="common">moths &amp; butterflies</name>
    <dbReference type="NCBI Taxonomy" id="7088"/>
</organismHost>
<dbReference type="KEGG" id="vg:922112"/>
<gene>
    <name evidence="2" type="primary">ORF138</name>
</gene>
<reference evidence="1 3" key="1">
    <citation type="journal article" date="2001" name="Virology">
        <title>Sequence analysis of the Spodoptera litura multicapsid nucleopolyhedrovirus genome.</title>
        <authorList>
            <person name="Pang Y."/>
            <person name="Yu J."/>
            <person name="Wang L."/>
            <person name="Hu X."/>
            <person name="Bao W."/>
            <person name="Li G."/>
            <person name="Chen C."/>
            <person name="Han H."/>
            <person name="Hu S."/>
            <person name="Yang H."/>
        </authorList>
    </citation>
    <scope>NUCLEOTIDE SEQUENCE [LARGE SCALE GENOMIC DNA]</scope>
    <source>
        <strain evidence="1 3">G2</strain>
    </source>
</reference>
<protein>
    <submittedName>
        <fullName evidence="1">Uncharacterized protein</fullName>
    </submittedName>
</protein>
<dbReference type="EMBL" id="AF325155">
    <property type="protein sequence ID" value="AAL01820.1"/>
    <property type="molecule type" value="Genomic_DNA"/>
</dbReference>
<dbReference type="OrthoDB" id="29956at10239"/>
<dbReference type="EMBL" id="MN342245">
    <property type="protein sequence ID" value="QHN73985.1"/>
    <property type="molecule type" value="Genomic_DNA"/>
</dbReference>
<proteinExistence type="predicted"/>
<evidence type="ECO:0000313" key="3">
    <source>
        <dbReference type="Proteomes" id="UP000202667"/>
    </source>
</evidence>
<name>Q91B98_NPVST</name>
<dbReference type="Proteomes" id="UP000202667">
    <property type="component" value="Segment"/>
</dbReference>
<accession>Q91B98</accession>
<reference evidence="2" key="2">
    <citation type="journal article" date="2019" name="Viruses">
        <title>Identification of Loci Associated with Enhanced Virulence in Spodoptera litura Nucleopolyhedrovirus Isolates Using Deep Sequencing.</title>
        <authorList>
            <person name="Zwart M.P."/>
            <person name="Ali G."/>
            <person name="Strien E.A.V."/>
            <person name="Schijlen E.G.W.M."/>
            <person name="Wang M."/>
            <person name="Werf W.V."/>
            <person name="Vlak J.M."/>
        </authorList>
    </citation>
    <scope>NUCLEOTIDE SEQUENCE</scope>
    <source>
        <strain evidence="2">G2</strain>
    </source>
</reference>
<dbReference type="RefSeq" id="NP_258406.1">
    <property type="nucleotide sequence ID" value="NC_003102.1"/>
</dbReference>